<keyword evidence="5" id="KW-0677">Repeat</keyword>
<protein>
    <submittedName>
        <fullName evidence="12">Fibropellin-1-like isoform X1</fullName>
    </submittedName>
</protein>
<dbReference type="PANTHER" id="PTHR24039">
    <property type="entry name" value="FIBRILLIN-RELATED"/>
    <property type="match status" value="1"/>
</dbReference>
<dbReference type="PROSITE" id="PS01187">
    <property type="entry name" value="EGF_CA"/>
    <property type="match status" value="1"/>
</dbReference>
<evidence type="ECO:0000256" key="1">
    <source>
        <dbReference type="ARBA" id="ARBA00004479"/>
    </source>
</evidence>
<dbReference type="InterPro" id="IPR006571">
    <property type="entry name" value="TLDc_dom"/>
</dbReference>
<comment type="caution">
    <text evidence="11">Lacks conserved residue(s) required for the propagation of feature annotation.</text>
</comment>
<evidence type="ECO:0000256" key="4">
    <source>
        <dbReference type="ARBA" id="ARBA00022729"/>
    </source>
</evidence>
<dbReference type="AlphaFoldDB" id="A0A6S7FHC5"/>
<dbReference type="Pfam" id="PF07645">
    <property type="entry name" value="EGF_CA"/>
    <property type="match status" value="1"/>
</dbReference>
<dbReference type="PANTHER" id="PTHR24039:SF28">
    <property type="entry name" value="EGF-LIKE DOMAIN-CONTAINING PROTEIN"/>
    <property type="match status" value="1"/>
</dbReference>
<dbReference type="PROSITE" id="PS00022">
    <property type="entry name" value="EGF_1"/>
    <property type="match status" value="1"/>
</dbReference>
<keyword evidence="8" id="KW-0472">Membrane</keyword>
<reference evidence="12" key="1">
    <citation type="submission" date="2020-04" db="EMBL/GenBank/DDBJ databases">
        <authorList>
            <person name="Alioto T."/>
            <person name="Alioto T."/>
            <person name="Gomez Garrido J."/>
        </authorList>
    </citation>
    <scope>NUCLEOTIDE SEQUENCE</scope>
    <source>
        <strain evidence="12">A484AB</strain>
    </source>
</reference>
<evidence type="ECO:0000256" key="6">
    <source>
        <dbReference type="ARBA" id="ARBA00022837"/>
    </source>
</evidence>
<dbReference type="InterPro" id="IPR000152">
    <property type="entry name" value="EGF-type_Asp/Asn_hydroxyl_site"/>
</dbReference>
<dbReference type="PROSITE" id="PS00010">
    <property type="entry name" value="ASX_HYDROXYL"/>
    <property type="match status" value="1"/>
</dbReference>
<evidence type="ECO:0000256" key="7">
    <source>
        <dbReference type="ARBA" id="ARBA00022989"/>
    </source>
</evidence>
<comment type="caution">
    <text evidence="12">The sequence shown here is derived from an EMBL/GenBank/DDBJ whole genome shotgun (WGS) entry which is preliminary data.</text>
</comment>
<evidence type="ECO:0000256" key="8">
    <source>
        <dbReference type="ARBA" id="ARBA00023136"/>
    </source>
</evidence>
<dbReference type="InterPro" id="IPR000742">
    <property type="entry name" value="EGF"/>
</dbReference>
<dbReference type="PROSITE" id="PS01186">
    <property type="entry name" value="EGF_2"/>
    <property type="match status" value="2"/>
</dbReference>
<dbReference type="InterPro" id="IPR049883">
    <property type="entry name" value="NOTCH1_EGF-like"/>
</dbReference>
<evidence type="ECO:0000256" key="5">
    <source>
        <dbReference type="ARBA" id="ARBA00022737"/>
    </source>
</evidence>
<keyword evidence="9 11" id="KW-1015">Disulfide bond</keyword>
<dbReference type="SMART" id="SM00179">
    <property type="entry name" value="EGF_CA"/>
    <property type="match status" value="2"/>
</dbReference>
<keyword evidence="2 11" id="KW-0245">EGF-like domain</keyword>
<feature type="disulfide bond" evidence="11">
    <location>
        <begin position="147"/>
        <end position="156"/>
    </location>
</feature>
<dbReference type="EMBL" id="CACRXK020000123">
    <property type="protein sequence ID" value="CAB3978548.1"/>
    <property type="molecule type" value="Genomic_DNA"/>
</dbReference>
<keyword evidence="4" id="KW-0732">Signal</keyword>
<dbReference type="Pfam" id="PF07534">
    <property type="entry name" value="TLD"/>
    <property type="match status" value="1"/>
</dbReference>
<gene>
    <name evidence="12" type="ORF">PACLA_8A081859</name>
</gene>
<evidence type="ECO:0000256" key="10">
    <source>
        <dbReference type="ARBA" id="ARBA00023180"/>
    </source>
</evidence>
<keyword evidence="7" id="KW-1133">Transmembrane helix</keyword>
<dbReference type="Gene3D" id="2.10.25.10">
    <property type="entry name" value="Laminin"/>
    <property type="match status" value="2"/>
</dbReference>
<dbReference type="SUPFAM" id="SSF57196">
    <property type="entry name" value="EGF/Laminin"/>
    <property type="match status" value="2"/>
</dbReference>
<dbReference type="PROSITE" id="PS50026">
    <property type="entry name" value="EGF_3"/>
    <property type="match status" value="2"/>
</dbReference>
<sequence>MFTVHVLIFFLLLGLATSEENIYVDYESNPDHPFPVIRRDVASLKTNIIAQFRGPTYQFCGLQCAEHRFCVAFNYKEKDEGNDLNCQLTNTTRHEFDNNASQKKRVWMFIKNNVDRSQVASCRGEVNECRNGGTMIWDPEKPFNCLCKEGYEGEMCENDIDECSEENFTCHLNATCINTQGSYKCECKNGYVSDGKENCTEILWSEPLDFTTKLGEWLPLAGNWSVCWQATRDGWASTTFLARCNGNVPTLTIVKVVKDNKNLIFGGFAKATWAGRKFEFIIAIHTCSQVYKRN</sequence>
<dbReference type="GO" id="GO:0048513">
    <property type="term" value="P:animal organ development"/>
    <property type="evidence" value="ECO:0007669"/>
    <property type="project" value="UniProtKB-ARBA"/>
</dbReference>
<dbReference type="OrthoDB" id="10266706at2759"/>
<dbReference type="CDD" id="cd00054">
    <property type="entry name" value="EGF_CA"/>
    <property type="match status" value="1"/>
</dbReference>
<evidence type="ECO:0000313" key="13">
    <source>
        <dbReference type="Proteomes" id="UP001152795"/>
    </source>
</evidence>
<evidence type="ECO:0000256" key="11">
    <source>
        <dbReference type="PROSITE-ProRule" id="PRU00076"/>
    </source>
</evidence>
<evidence type="ECO:0000256" key="9">
    <source>
        <dbReference type="ARBA" id="ARBA00023157"/>
    </source>
</evidence>
<dbReference type="GO" id="GO:0048731">
    <property type="term" value="P:system development"/>
    <property type="evidence" value="ECO:0007669"/>
    <property type="project" value="UniProtKB-ARBA"/>
</dbReference>
<comment type="subcellular location">
    <subcellularLocation>
        <location evidence="1">Membrane</location>
        <topology evidence="1">Single-pass type I membrane protein</topology>
    </subcellularLocation>
</comment>
<dbReference type="InterPro" id="IPR018097">
    <property type="entry name" value="EGF_Ca-bd_CS"/>
</dbReference>
<dbReference type="GO" id="GO:0016020">
    <property type="term" value="C:membrane"/>
    <property type="evidence" value="ECO:0007669"/>
    <property type="project" value="UniProtKB-SubCell"/>
</dbReference>
<keyword evidence="6" id="KW-0106">Calcium</keyword>
<evidence type="ECO:0000313" key="12">
    <source>
        <dbReference type="EMBL" id="CAB3978548.1"/>
    </source>
</evidence>
<proteinExistence type="predicted"/>
<dbReference type="GO" id="GO:0005509">
    <property type="term" value="F:calcium ion binding"/>
    <property type="evidence" value="ECO:0007669"/>
    <property type="project" value="InterPro"/>
</dbReference>
<keyword evidence="13" id="KW-1185">Reference proteome</keyword>
<keyword evidence="3" id="KW-0812">Transmembrane</keyword>
<evidence type="ECO:0000256" key="3">
    <source>
        <dbReference type="ARBA" id="ARBA00022692"/>
    </source>
</evidence>
<organism evidence="12 13">
    <name type="scientific">Paramuricea clavata</name>
    <name type="common">Red gorgonian</name>
    <name type="synonym">Violescent sea-whip</name>
    <dbReference type="NCBI Taxonomy" id="317549"/>
    <lineage>
        <taxon>Eukaryota</taxon>
        <taxon>Metazoa</taxon>
        <taxon>Cnidaria</taxon>
        <taxon>Anthozoa</taxon>
        <taxon>Octocorallia</taxon>
        <taxon>Malacalcyonacea</taxon>
        <taxon>Plexauridae</taxon>
        <taxon>Paramuricea</taxon>
    </lineage>
</organism>
<dbReference type="Proteomes" id="UP001152795">
    <property type="component" value="Unassembled WGS sequence"/>
</dbReference>
<dbReference type="SMART" id="SM00181">
    <property type="entry name" value="EGF"/>
    <property type="match status" value="2"/>
</dbReference>
<keyword evidence="10" id="KW-0325">Glycoprotein</keyword>
<accession>A0A6S7FHC5</accession>
<evidence type="ECO:0000256" key="2">
    <source>
        <dbReference type="ARBA" id="ARBA00022536"/>
    </source>
</evidence>
<name>A0A6S7FHC5_PARCT</name>
<dbReference type="InterPro" id="IPR001881">
    <property type="entry name" value="EGF-like_Ca-bd_dom"/>
</dbReference>
<dbReference type="FunFam" id="2.10.25.10:FF:000202">
    <property type="entry name" value="Multiple epidermal growth factor-like domains 8"/>
    <property type="match status" value="1"/>
</dbReference>